<dbReference type="HOGENOM" id="CLU_058495_2_0_5"/>
<dbReference type="KEGG" id="xau:Xaut_1041"/>
<dbReference type="InterPro" id="IPR023214">
    <property type="entry name" value="HAD_sf"/>
</dbReference>
<evidence type="ECO:0000313" key="2">
    <source>
        <dbReference type="Proteomes" id="UP000002417"/>
    </source>
</evidence>
<organism evidence="1 2">
    <name type="scientific">Xanthobacter autotrophicus (strain ATCC BAA-1158 / Py2)</name>
    <dbReference type="NCBI Taxonomy" id="78245"/>
    <lineage>
        <taxon>Bacteria</taxon>
        <taxon>Pseudomonadati</taxon>
        <taxon>Pseudomonadota</taxon>
        <taxon>Alphaproteobacteria</taxon>
        <taxon>Hyphomicrobiales</taxon>
        <taxon>Xanthobacteraceae</taxon>
        <taxon>Xanthobacter</taxon>
    </lineage>
</organism>
<dbReference type="eggNOG" id="COG4359">
    <property type="taxonomic scope" value="Bacteria"/>
</dbReference>
<accession>A7IE49</accession>
<dbReference type="Pfam" id="PF12710">
    <property type="entry name" value="HAD"/>
    <property type="match status" value="1"/>
</dbReference>
<protein>
    <submittedName>
        <fullName evidence="1">2,3-diketo-5-methylthio-1-phosphopentane phosphatase</fullName>
    </submittedName>
</protein>
<name>A7IE49_XANP2</name>
<dbReference type="NCBIfam" id="TIGR01488">
    <property type="entry name" value="HAD-SF-IB"/>
    <property type="match status" value="1"/>
</dbReference>
<dbReference type="EMBL" id="CP000781">
    <property type="protein sequence ID" value="ABS66292.1"/>
    <property type="molecule type" value="Genomic_DNA"/>
</dbReference>
<evidence type="ECO:0000313" key="1">
    <source>
        <dbReference type="EMBL" id="ABS66292.1"/>
    </source>
</evidence>
<dbReference type="Gene3D" id="3.90.1470.20">
    <property type="match status" value="1"/>
</dbReference>
<proteinExistence type="predicted"/>
<dbReference type="SUPFAM" id="SSF56784">
    <property type="entry name" value="HAD-like"/>
    <property type="match status" value="1"/>
</dbReference>
<dbReference type="STRING" id="78245.Xaut_1041"/>
<keyword evidence="2" id="KW-1185">Reference proteome</keyword>
<dbReference type="InterPro" id="IPR036412">
    <property type="entry name" value="HAD-like_sf"/>
</dbReference>
<dbReference type="Proteomes" id="UP000002417">
    <property type="component" value="Chromosome"/>
</dbReference>
<sequence length="229" mass="24680">MQLHFALDFDGTISPIDTTDLLLATFADGRWEEIEEDWRAGRIGSRECLSRQVALLQAPRAALCAALADVRLDPHFTAFVTRAWLCGATVSVVSDGFDLAIIHLLHANGIDLPVTSNRLVETGAGRWQAAFSNRGEQCPSGTCKCAAVPADRRVVLVGDGRSDFCLARRADFVLAKGELAAFCAAEGIAHQAISGFADALAFLDFAFLEPLRARRAASPSRLTLEEVHA</sequence>
<dbReference type="Gene3D" id="3.40.50.1000">
    <property type="entry name" value="HAD superfamily/HAD-like"/>
    <property type="match status" value="1"/>
</dbReference>
<reference evidence="1 2" key="1">
    <citation type="submission" date="2007-07" db="EMBL/GenBank/DDBJ databases">
        <title>Complete sequence of chromosome of Xanthobacter autotrophicus Py2.</title>
        <authorList>
            <consortium name="US DOE Joint Genome Institute"/>
            <person name="Copeland A."/>
            <person name="Lucas S."/>
            <person name="Lapidus A."/>
            <person name="Barry K."/>
            <person name="Glavina del Rio T."/>
            <person name="Hammon N."/>
            <person name="Israni S."/>
            <person name="Dalin E."/>
            <person name="Tice H."/>
            <person name="Pitluck S."/>
            <person name="Sims D."/>
            <person name="Brettin T."/>
            <person name="Bruce D."/>
            <person name="Detter J.C."/>
            <person name="Han C."/>
            <person name="Tapia R."/>
            <person name="Brainard J."/>
            <person name="Schmutz J."/>
            <person name="Larimer F."/>
            <person name="Land M."/>
            <person name="Hauser L."/>
            <person name="Kyrpides N."/>
            <person name="Kim E."/>
            <person name="Ensigns S.A."/>
            <person name="Richardson P."/>
        </authorList>
    </citation>
    <scope>NUCLEOTIDE SEQUENCE [LARGE SCALE GENOMIC DNA]</scope>
    <source>
        <strain evidence="2">ATCC BAA-1158 / Py2</strain>
    </source>
</reference>
<gene>
    <name evidence="1" type="ordered locus">Xaut_1041</name>
</gene>
<dbReference type="AlphaFoldDB" id="A7IE49"/>